<keyword evidence="2" id="KW-1185">Reference proteome</keyword>
<sequence length="74" mass="7879">MNSSDAVDTSSIEETPPKEEVDVIMNSNDVVDTSAIEDASPKEEVDVFTKSNDVVDTSLIVVFIGLSSITNSLS</sequence>
<reference evidence="1 2" key="2">
    <citation type="journal article" date="2022" name="Mol. Ecol. Resour.">
        <title>The genomes of chicory, endive, great burdock and yacon provide insights into Asteraceae paleo-polyploidization history and plant inulin production.</title>
        <authorList>
            <person name="Fan W."/>
            <person name="Wang S."/>
            <person name="Wang H."/>
            <person name="Wang A."/>
            <person name="Jiang F."/>
            <person name="Liu H."/>
            <person name="Zhao H."/>
            <person name="Xu D."/>
            <person name="Zhang Y."/>
        </authorList>
    </citation>
    <scope>NUCLEOTIDE SEQUENCE [LARGE SCALE GENOMIC DNA]</scope>
    <source>
        <strain evidence="2">cv. Punajuju</strain>
        <tissue evidence="1">Leaves</tissue>
    </source>
</reference>
<organism evidence="1 2">
    <name type="scientific">Cichorium intybus</name>
    <name type="common">Chicory</name>
    <dbReference type="NCBI Taxonomy" id="13427"/>
    <lineage>
        <taxon>Eukaryota</taxon>
        <taxon>Viridiplantae</taxon>
        <taxon>Streptophyta</taxon>
        <taxon>Embryophyta</taxon>
        <taxon>Tracheophyta</taxon>
        <taxon>Spermatophyta</taxon>
        <taxon>Magnoliopsida</taxon>
        <taxon>eudicotyledons</taxon>
        <taxon>Gunneridae</taxon>
        <taxon>Pentapetalae</taxon>
        <taxon>asterids</taxon>
        <taxon>campanulids</taxon>
        <taxon>Asterales</taxon>
        <taxon>Asteraceae</taxon>
        <taxon>Cichorioideae</taxon>
        <taxon>Cichorieae</taxon>
        <taxon>Cichoriinae</taxon>
        <taxon>Cichorium</taxon>
    </lineage>
</organism>
<dbReference type="Proteomes" id="UP001055811">
    <property type="component" value="Linkage Group LG02"/>
</dbReference>
<protein>
    <submittedName>
        <fullName evidence="1">Uncharacterized protein</fullName>
    </submittedName>
</protein>
<reference evidence="2" key="1">
    <citation type="journal article" date="2022" name="Mol. Ecol. Resour.">
        <title>The genomes of chicory, endive, great burdock and yacon provide insights into Asteraceae palaeo-polyploidization history and plant inulin production.</title>
        <authorList>
            <person name="Fan W."/>
            <person name="Wang S."/>
            <person name="Wang H."/>
            <person name="Wang A."/>
            <person name="Jiang F."/>
            <person name="Liu H."/>
            <person name="Zhao H."/>
            <person name="Xu D."/>
            <person name="Zhang Y."/>
        </authorList>
    </citation>
    <scope>NUCLEOTIDE SEQUENCE [LARGE SCALE GENOMIC DNA]</scope>
    <source>
        <strain evidence="2">cv. Punajuju</strain>
    </source>
</reference>
<accession>A0ACB9G791</accession>
<evidence type="ECO:0000313" key="2">
    <source>
        <dbReference type="Proteomes" id="UP001055811"/>
    </source>
</evidence>
<dbReference type="EMBL" id="CM042010">
    <property type="protein sequence ID" value="KAI3779280.1"/>
    <property type="molecule type" value="Genomic_DNA"/>
</dbReference>
<proteinExistence type="predicted"/>
<name>A0ACB9G791_CICIN</name>
<evidence type="ECO:0000313" key="1">
    <source>
        <dbReference type="EMBL" id="KAI3779280.1"/>
    </source>
</evidence>
<comment type="caution">
    <text evidence="1">The sequence shown here is derived from an EMBL/GenBank/DDBJ whole genome shotgun (WGS) entry which is preliminary data.</text>
</comment>
<gene>
    <name evidence="1" type="ORF">L2E82_08931</name>
</gene>